<dbReference type="EMBL" id="JANBOH010000400">
    <property type="protein sequence ID" value="KAJ1642443.1"/>
    <property type="molecule type" value="Genomic_DNA"/>
</dbReference>
<dbReference type="Gene3D" id="1.20.1530.20">
    <property type="match status" value="1"/>
</dbReference>
<feature type="domain" description="Cation/H+ exchanger transmembrane" evidence="13">
    <location>
        <begin position="22"/>
        <end position="416"/>
    </location>
</feature>
<evidence type="ECO:0000256" key="5">
    <source>
        <dbReference type="ARBA" id="ARBA00022692"/>
    </source>
</evidence>
<dbReference type="GO" id="GO:0015385">
    <property type="term" value="F:sodium:proton antiporter activity"/>
    <property type="evidence" value="ECO:0007669"/>
    <property type="project" value="InterPro"/>
</dbReference>
<keyword evidence="10" id="KW-0739">Sodium transport</keyword>
<keyword evidence="6 12" id="KW-1133">Transmembrane helix</keyword>
<feature type="compositionally biased region" description="Basic and acidic residues" evidence="11">
    <location>
        <begin position="507"/>
        <end position="525"/>
    </location>
</feature>
<keyword evidence="4" id="KW-0050">Antiport</keyword>
<evidence type="ECO:0000256" key="2">
    <source>
        <dbReference type="ARBA" id="ARBA00005248"/>
    </source>
</evidence>
<keyword evidence="7" id="KW-0915">Sodium</keyword>
<keyword evidence="9 12" id="KW-0472">Membrane</keyword>
<feature type="transmembrane region" description="Helical" evidence="12">
    <location>
        <begin position="97"/>
        <end position="119"/>
    </location>
</feature>
<evidence type="ECO:0000256" key="4">
    <source>
        <dbReference type="ARBA" id="ARBA00022449"/>
    </source>
</evidence>
<dbReference type="GO" id="GO:0120029">
    <property type="term" value="P:proton export across plasma membrane"/>
    <property type="evidence" value="ECO:0007669"/>
    <property type="project" value="InterPro"/>
</dbReference>
<feature type="compositionally biased region" description="Polar residues" evidence="11">
    <location>
        <begin position="796"/>
        <end position="808"/>
    </location>
</feature>
<dbReference type="PANTHER" id="PTHR31382">
    <property type="entry name" value="NA(+)/H(+) ANTIPORTER"/>
    <property type="match status" value="1"/>
</dbReference>
<organism evidence="14 15">
    <name type="scientific">Coemansia asiatica</name>
    <dbReference type="NCBI Taxonomy" id="1052880"/>
    <lineage>
        <taxon>Eukaryota</taxon>
        <taxon>Fungi</taxon>
        <taxon>Fungi incertae sedis</taxon>
        <taxon>Zoopagomycota</taxon>
        <taxon>Kickxellomycotina</taxon>
        <taxon>Kickxellomycetes</taxon>
        <taxon>Kickxellales</taxon>
        <taxon>Kickxellaceae</taxon>
        <taxon>Coemansia</taxon>
    </lineage>
</organism>
<evidence type="ECO:0000256" key="12">
    <source>
        <dbReference type="SAM" id="Phobius"/>
    </source>
</evidence>
<accession>A0A9W7XDV0</accession>
<feature type="region of interest" description="Disordered" evidence="11">
    <location>
        <begin position="783"/>
        <end position="836"/>
    </location>
</feature>
<feature type="transmembrane region" description="Helical" evidence="12">
    <location>
        <begin position="323"/>
        <end position="343"/>
    </location>
</feature>
<gene>
    <name evidence="14" type="ORF">LPJ64_005717</name>
</gene>
<feature type="transmembrane region" description="Helical" evidence="12">
    <location>
        <begin position="355"/>
        <end position="374"/>
    </location>
</feature>
<feature type="compositionally biased region" description="Polar residues" evidence="11">
    <location>
        <begin position="747"/>
        <end position="758"/>
    </location>
</feature>
<keyword evidence="5 12" id="KW-0812">Transmembrane</keyword>
<evidence type="ECO:0000259" key="13">
    <source>
        <dbReference type="Pfam" id="PF00999"/>
    </source>
</evidence>
<feature type="compositionally biased region" description="Basic and acidic residues" evidence="11">
    <location>
        <begin position="878"/>
        <end position="889"/>
    </location>
</feature>
<comment type="similarity">
    <text evidence="2">Belongs to the fungal Na(+)/H(+) exchanger family.</text>
</comment>
<dbReference type="GO" id="GO:0005886">
    <property type="term" value="C:plasma membrane"/>
    <property type="evidence" value="ECO:0007669"/>
    <property type="project" value="InterPro"/>
</dbReference>
<feature type="transmembrane region" description="Helical" evidence="12">
    <location>
        <begin position="35"/>
        <end position="53"/>
    </location>
</feature>
<feature type="transmembrane region" description="Helical" evidence="12">
    <location>
        <begin position="68"/>
        <end position="85"/>
    </location>
</feature>
<feature type="transmembrane region" description="Helical" evidence="12">
    <location>
        <begin position="292"/>
        <end position="311"/>
    </location>
</feature>
<feature type="compositionally biased region" description="Basic and acidic residues" evidence="11">
    <location>
        <begin position="660"/>
        <end position="673"/>
    </location>
</feature>
<feature type="non-terminal residue" evidence="14">
    <location>
        <position position="889"/>
    </location>
</feature>
<evidence type="ECO:0000313" key="15">
    <source>
        <dbReference type="Proteomes" id="UP001145021"/>
    </source>
</evidence>
<keyword evidence="3" id="KW-0813">Transport</keyword>
<reference evidence="14" key="1">
    <citation type="submission" date="2022-07" db="EMBL/GenBank/DDBJ databases">
        <title>Phylogenomic reconstructions and comparative analyses of Kickxellomycotina fungi.</title>
        <authorList>
            <person name="Reynolds N.K."/>
            <person name="Stajich J.E."/>
            <person name="Barry K."/>
            <person name="Grigoriev I.V."/>
            <person name="Crous P."/>
            <person name="Smith M.E."/>
        </authorList>
    </citation>
    <scope>NUCLEOTIDE SEQUENCE</scope>
    <source>
        <strain evidence="14">NBRC 105413</strain>
    </source>
</reference>
<evidence type="ECO:0000313" key="14">
    <source>
        <dbReference type="EMBL" id="KAJ1642443.1"/>
    </source>
</evidence>
<comment type="caution">
    <text evidence="14">The sequence shown here is derived from an EMBL/GenBank/DDBJ whole genome shotgun (WGS) entry which is preliminary data.</text>
</comment>
<protein>
    <recommendedName>
        <fullName evidence="13">Cation/H+ exchanger transmembrane domain-containing protein</fullName>
    </recommendedName>
</protein>
<dbReference type="FunFam" id="1.20.1530.20:FF:000015">
    <property type="entry name" value="Na(+)/H(+) antiporter 2"/>
    <property type="match status" value="1"/>
</dbReference>
<feature type="compositionally biased region" description="Polar residues" evidence="11">
    <location>
        <begin position="490"/>
        <end position="499"/>
    </location>
</feature>
<feature type="region of interest" description="Disordered" evidence="11">
    <location>
        <begin position="861"/>
        <end position="889"/>
    </location>
</feature>
<keyword evidence="15" id="KW-1185">Reference proteome</keyword>
<feature type="region of interest" description="Disordered" evidence="11">
    <location>
        <begin position="745"/>
        <end position="771"/>
    </location>
</feature>
<feature type="transmembrane region" description="Helical" evidence="12">
    <location>
        <begin position="238"/>
        <end position="256"/>
    </location>
</feature>
<feature type="compositionally biased region" description="Acidic residues" evidence="11">
    <location>
        <begin position="816"/>
        <end position="830"/>
    </location>
</feature>
<evidence type="ECO:0000256" key="6">
    <source>
        <dbReference type="ARBA" id="ARBA00022989"/>
    </source>
</evidence>
<proteinExistence type="inferred from homology"/>
<evidence type="ECO:0000256" key="11">
    <source>
        <dbReference type="SAM" id="MobiDB-lite"/>
    </source>
</evidence>
<dbReference type="PANTHER" id="PTHR31382:SF1">
    <property type="entry name" value="SODIUM ION_PROTON EXCHANGER (EUROFUNG)"/>
    <property type="match status" value="1"/>
</dbReference>
<dbReference type="AlphaFoldDB" id="A0A9W7XDV0"/>
<name>A0A9W7XDV0_9FUNG</name>
<keyword evidence="8" id="KW-0406">Ion transport</keyword>
<evidence type="ECO:0000256" key="9">
    <source>
        <dbReference type="ARBA" id="ARBA00023136"/>
    </source>
</evidence>
<feature type="transmembrane region" description="Helical" evidence="12">
    <location>
        <begin position="167"/>
        <end position="185"/>
    </location>
</feature>
<comment type="subcellular location">
    <subcellularLocation>
        <location evidence="1">Membrane</location>
        <topology evidence="1">Multi-pass membrane protein</topology>
    </subcellularLocation>
</comment>
<dbReference type="InterPro" id="IPR004712">
    <property type="entry name" value="Na+/H+_antiporter_fungi"/>
</dbReference>
<evidence type="ECO:0000256" key="1">
    <source>
        <dbReference type="ARBA" id="ARBA00004141"/>
    </source>
</evidence>
<evidence type="ECO:0000256" key="3">
    <source>
        <dbReference type="ARBA" id="ARBA00022448"/>
    </source>
</evidence>
<feature type="transmembrane region" description="Helical" evidence="12">
    <location>
        <begin position="197"/>
        <end position="218"/>
    </location>
</feature>
<feature type="transmembrane region" description="Helical" evidence="12">
    <location>
        <begin position="394"/>
        <end position="418"/>
    </location>
</feature>
<feature type="region of interest" description="Disordered" evidence="11">
    <location>
        <begin position="455"/>
        <end position="531"/>
    </location>
</feature>
<dbReference type="Pfam" id="PF00999">
    <property type="entry name" value="Na_H_Exchanger"/>
    <property type="match status" value="1"/>
</dbReference>
<dbReference type="GO" id="GO:0042391">
    <property type="term" value="P:regulation of membrane potential"/>
    <property type="evidence" value="ECO:0007669"/>
    <property type="project" value="InterPro"/>
</dbReference>
<dbReference type="InterPro" id="IPR006153">
    <property type="entry name" value="Cation/H_exchanger_TM"/>
</dbReference>
<feature type="transmembrane region" description="Helical" evidence="12">
    <location>
        <begin position="6"/>
        <end position="26"/>
    </location>
</feature>
<feature type="region of interest" description="Disordered" evidence="11">
    <location>
        <begin position="639"/>
        <end position="673"/>
    </location>
</feature>
<evidence type="ECO:0000256" key="7">
    <source>
        <dbReference type="ARBA" id="ARBA00023053"/>
    </source>
</evidence>
<dbReference type="InterPro" id="IPR038770">
    <property type="entry name" value="Na+/solute_symporter_sf"/>
</dbReference>
<evidence type="ECO:0000256" key="8">
    <source>
        <dbReference type="ARBA" id="ARBA00023065"/>
    </source>
</evidence>
<evidence type="ECO:0000256" key="10">
    <source>
        <dbReference type="ARBA" id="ARBA00023201"/>
    </source>
</evidence>
<sequence>MVAASKVVPAFLGGFICIYGLVSGFVKERLFLSESLVAMLFGIIIGPQAINVVDPRDFVDTSKFTLEFARYIIAIQVMAAGITLPRRYIVRKWRTMSVMLGPVMVVMWLVTAGIIHLMFEIGFKQALLIASCAAPTDPILANSVVKGRYAEANVPKNVRDALSAESGINDGLGLPFLYFALYLLNESYSTGHAMGRWFYWTWCYNILLSVVIGIVVGYVARKLLRWAESYDLIDKESFLAFSIGLSIFIVGCLQLIRSDDVLCCFIAGHAFTWDDWFREETKDAHFQEVLDGLINVTFFIYFGTIIPWHQFNNAELVITPWRLIVAAIMVLLLRRLPVVVLLTRLTPAFRNYRQSIFAGWFGPIGVGAIFFAEIVLEEIEMEPEHYHLRSREIIVPIVSFLIFSSVLVHGITLPLVYIGKVVRSRSRSISSMSIRNGVISRLSFVNSREPTGIHGVHIPMINSSSGSPADEYVDDDDAKRDSRLIFGNGAISSSDQSPTAADEDDGDRSPKSSEKDSDQDQDQDRGPAASLDLIRTITIDETPKVSRDQMDIHLRPRNYRAKYAEHAHNLQTPTVFSGPKYSHLLNTGSGNNLPPPIHIKSHSAQEFRSPAMQNTDDSGKDANNVSDSQLAEQARIAAGNVARGPGNKGSSSSSASVSGNRDRPEKSTQDDRDGLLLAADEAISSRNISRATTNNTIMSVPEVYRRGSRTSDILLGITITHHASIPETGAAEGTTPSIIAAAHHFGDNQQQNQRSSFMDSDGLRRRRNRMGSVSGIRRILRKHRKQRNVDDGSGGEQQACQFIGNRTNPLGRLEDGELVDYDDPNDDDPEQSFMSNNVDDRFIDYLTVDIGSSIRRFTSRLPGVAGRHSSGGGSGGDSRNRNRDSNDRS</sequence>
<dbReference type="GO" id="GO:0036376">
    <property type="term" value="P:sodium ion export across plasma membrane"/>
    <property type="evidence" value="ECO:0007669"/>
    <property type="project" value="InterPro"/>
</dbReference>
<dbReference type="Proteomes" id="UP001145021">
    <property type="component" value="Unassembled WGS sequence"/>
</dbReference>